<evidence type="ECO:0000256" key="3">
    <source>
        <dbReference type="ARBA" id="ARBA00004275"/>
    </source>
</evidence>
<feature type="domain" description="FAD-binding PCMH-type" evidence="29">
    <location>
        <begin position="37"/>
        <end position="222"/>
    </location>
</feature>
<feature type="transmembrane region" description="Helical" evidence="28">
    <location>
        <begin position="20"/>
        <end position="38"/>
    </location>
</feature>
<keyword evidence="17" id="KW-0333">Golgi apparatus</keyword>
<keyword evidence="16" id="KW-0560">Oxidoreductase</keyword>
<dbReference type="OMA" id="LWICPLR"/>
<evidence type="ECO:0000256" key="4">
    <source>
        <dbReference type="ARBA" id="ARBA00004389"/>
    </source>
</evidence>
<evidence type="ECO:0000256" key="16">
    <source>
        <dbReference type="ARBA" id="ARBA00023002"/>
    </source>
</evidence>
<dbReference type="InterPro" id="IPR016169">
    <property type="entry name" value="FAD-bd_PCMH_sub2"/>
</dbReference>
<dbReference type="InterPro" id="IPR036318">
    <property type="entry name" value="FAD-bd_PCMH-like_sf"/>
</dbReference>
<evidence type="ECO:0000256" key="13">
    <source>
        <dbReference type="ARBA" id="ARBA00022827"/>
    </source>
</evidence>
<keyword evidence="21" id="KW-1207">Sterol metabolism</keyword>
<keyword evidence="13" id="KW-0274">FAD</keyword>
<evidence type="ECO:0000256" key="19">
    <source>
        <dbReference type="ARBA" id="ARBA00023136"/>
    </source>
</evidence>
<dbReference type="AlphaFoldDB" id="A0A553PG18"/>
<keyword evidence="19 28" id="KW-0472">Membrane</keyword>
<evidence type="ECO:0000256" key="28">
    <source>
        <dbReference type="SAM" id="Phobius"/>
    </source>
</evidence>
<evidence type="ECO:0000256" key="24">
    <source>
        <dbReference type="ARBA" id="ARBA00052927"/>
    </source>
</evidence>
<evidence type="ECO:0000256" key="18">
    <source>
        <dbReference type="ARBA" id="ARBA00023098"/>
    </source>
</evidence>
<keyword evidence="10 28" id="KW-0812">Transmembrane</keyword>
<dbReference type="PROSITE" id="PS51387">
    <property type="entry name" value="FAD_PCMH"/>
    <property type="match status" value="1"/>
</dbReference>
<gene>
    <name evidence="31" type="ORF">TCAL_10533</name>
    <name evidence="30" type="ORF">TCAL_17420</name>
</gene>
<dbReference type="GO" id="GO:0005789">
    <property type="term" value="C:endoplasmic reticulum membrane"/>
    <property type="evidence" value="ECO:0007669"/>
    <property type="project" value="UniProtKB-SubCell"/>
</dbReference>
<evidence type="ECO:0000256" key="8">
    <source>
        <dbReference type="ARBA" id="ARBA00022548"/>
    </source>
</evidence>
<keyword evidence="18" id="KW-0443">Lipid metabolism</keyword>
<dbReference type="InterPro" id="IPR006094">
    <property type="entry name" value="Oxid_FAD_bind_N"/>
</dbReference>
<accession>A0A553PG18</accession>
<dbReference type="PANTHER" id="PTHR10801">
    <property type="entry name" value="24-DEHYDROCHOLESTEROL REDUCTASE"/>
    <property type="match status" value="1"/>
</dbReference>
<dbReference type="EMBL" id="VCGU01000004">
    <property type="protein sequence ID" value="TRY76628.1"/>
    <property type="molecule type" value="Genomic_DNA"/>
</dbReference>
<evidence type="ECO:0000313" key="32">
    <source>
        <dbReference type="Proteomes" id="UP000318571"/>
    </source>
</evidence>
<evidence type="ECO:0000256" key="14">
    <source>
        <dbReference type="ARBA" id="ARBA00022857"/>
    </source>
</evidence>
<keyword evidence="8" id="KW-0153">Cholesterol metabolism</keyword>
<evidence type="ECO:0000256" key="12">
    <source>
        <dbReference type="ARBA" id="ARBA00022824"/>
    </source>
</evidence>
<dbReference type="InterPro" id="IPR016166">
    <property type="entry name" value="FAD-bd_PCMH"/>
</dbReference>
<dbReference type="Pfam" id="PF01565">
    <property type="entry name" value="FAD_binding_4"/>
    <property type="match status" value="1"/>
</dbReference>
<evidence type="ECO:0000313" key="31">
    <source>
        <dbReference type="EMBL" id="TRY76628.1"/>
    </source>
</evidence>
<dbReference type="Gene3D" id="3.30.465.10">
    <property type="match status" value="1"/>
</dbReference>
<dbReference type="FunFam" id="3.30.465.10:FF:000032">
    <property type="entry name" value="Delta(24)-sterol reductase"/>
    <property type="match status" value="1"/>
</dbReference>
<evidence type="ECO:0000256" key="22">
    <source>
        <dbReference type="ARBA" id="ARBA00023221"/>
    </source>
</evidence>
<evidence type="ECO:0000256" key="6">
    <source>
        <dbReference type="ARBA" id="ARBA00019086"/>
    </source>
</evidence>
<keyword evidence="12" id="KW-0256">Endoplasmic reticulum</keyword>
<dbReference type="OrthoDB" id="415825at2759"/>
<dbReference type="GO" id="GO:0008203">
    <property type="term" value="P:cholesterol metabolic process"/>
    <property type="evidence" value="ECO:0007669"/>
    <property type="project" value="UniProtKB-KW"/>
</dbReference>
<evidence type="ECO:0000256" key="25">
    <source>
        <dbReference type="ARBA" id="ARBA00056986"/>
    </source>
</evidence>
<evidence type="ECO:0000256" key="10">
    <source>
        <dbReference type="ARBA" id="ARBA00022692"/>
    </source>
</evidence>
<keyword evidence="20" id="KW-0576">Peroxisome</keyword>
<evidence type="ECO:0000313" key="30">
    <source>
        <dbReference type="EMBL" id="TRY76627.1"/>
    </source>
</evidence>
<evidence type="ECO:0000256" key="9">
    <source>
        <dbReference type="ARBA" id="ARBA00022630"/>
    </source>
</evidence>
<evidence type="ECO:0000256" key="23">
    <source>
        <dbReference type="ARBA" id="ARBA00051033"/>
    </source>
</evidence>
<dbReference type="EC" id="1.3.1.72" evidence="5"/>
<evidence type="ECO:0000256" key="26">
    <source>
        <dbReference type="ARBA" id="ARBA00078485"/>
    </source>
</evidence>
<comment type="cofactor">
    <cofactor evidence="1">
        <name>FAD</name>
        <dbReference type="ChEBI" id="CHEBI:57692"/>
    </cofactor>
</comment>
<evidence type="ECO:0000256" key="27">
    <source>
        <dbReference type="ARBA" id="ARBA00080612"/>
    </source>
</evidence>
<evidence type="ECO:0000256" key="15">
    <source>
        <dbReference type="ARBA" id="ARBA00022989"/>
    </source>
</evidence>
<reference evidence="31" key="2">
    <citation type="submission" date="2019-05" db="EMBL/GenBank/DDBJ databases">
        <authorList>
            <person name="Barreto F.S."/>
            <person name="Watson E.T."/>
            <person name="Lima T.G."/>
            <person name="Willett C.S."/>
            <person name="Edmands S."/>
            <person name="Li W."/>
            <person name="Burton R.S."/>
        </authorList>
    </citation>
    <scope>NUCLEOTIDE SEQUENCE</scope>
    <source>
        <strain evidence="31">San Diego</strain>
    </source>
</reference>
<evidence type="ECO:0000256" key="2">
    <source>
        <dbReference type="ARBA" id="ARBA00004194"/>
    </source>
</evidence>
<evidence type="ECO:0000256" key="5">
    <source>
        <dbReference type="ARBA" id="ARBA00012405"/>
    </source>
</evidence>
<dbReference type="STRING" id="6832.A0A553PG18"/>
<dbReference type="Proteomes" id="UP000318571">
    <property type="component" value="Chromosome 5"/>
</dbReference>
<comment type="function">
    <text evidence="25">Catalyzes the reduction of the delta-24 double bond of sterol intermediates during cholesterol biosynthesis. In addition to its cholesterol-synthesizing activity, can protect cells from oxidative stress by reducing caspase 3 activity during apoptosis induced by oxidative stress. Also protects against amyloid-beta peptide-induced apoptosis.</text>
</comment>
<evidence type="ECO:0000256" key="11">
    <source>
        <dbReference type="ARBA" id="ARBA00022729"/>
    </source>
</evidence>
<name>A0A553PG18_TIGCA</name>
<proteinExistence type="predicted"/>
<dbReference type="PANTHER" id="PTHR10801:SF2">
    <property type="entry name" value="FAD-BINDING PCMH-TYPE DOMAIN-CONTAINING PROTEIN"/>
    <property type="match status" value="1"/>
</dbReference>
<reference evidence="31 32" key="1">
    <citation type="journal article" date="2018" name="Nat. Ecol. Evol.">
        <title>Genomic signatures of mitonuclear coevolution across populations of Tigriopus californicus.</title>
        <authorList>
            <person name="Barreto F.S."/>
            <person name="Watson E.T."/>
            <person name="Lima T.G."/>
            <person name="Willett C.S."/>
            <person name="Edmands S."/>
            <person name="Li W."/>
            <person name="Burton R.S."/>
        </authorList>
    </citation>
    <scope>NUCLEOTIDE SEQUENCE [LARGE SCALE GENOMIC DNA]</scope>
    <source>
        <strain evidence="31 32">San Diego</strain>
    </source>
</reference>
<keyword evidence="14" id="KW-0521">NADP</keyword>
<comment type="catalytic activity">
    <reaction evidence="24">
        <text>5alpha-cholest-8-en-3beta-ol + NADP(+) = zymosterol + NADPH + H(+)</text>
        <dbReference type="Rhea" id="RHEA:36399"/>
        <dbReference type="ChEBI" id="CHEBI:15378"/>
        <dbReference type="ChEBI" id="CHEBI:16608"/>
        <dbReference type="ChEBI" id="CHEBI:18252"/>
        <dbReference type="ChEBI" id="CHEBI:57783"/>
        <dbReference type="ChEBI" id="CHEBI:58349"/>
        <dbReference type="EC" id="1.3.1.72"/>
    </reaction>
    <physiologicalReaction direction="right-to-left" evidence="24">
        <dbReference type="Rhea" id="RHEA:36401"/>
    </physiologicalReaction>
</comment>
<keyword evidence="7" id="KW-0444">Lipid biosynthesis</keyword>
<dbReference type="GO" id="GO:0005777">
    <property type="term" value="C:peroxisome"/>
    <property type="evidence" value="ECO:0007669"/>
    <property type="project" value="UniProtKB-SubCell"/>
</dbReference>
<comment type="caution">
    <text evidence="31">The sequence shown here is derived from an EMBL/GenBank/DDBJ whole genome shotgun (WGS) entry which is preliminary data.</text>
</comment>
<keyword evidence="22" id="KW-0753">Steroid metabolism</keyword>
<keyword evidence="15 28" id="KW-1133">Transmembrane helix</keyword>
<sequence length="537" mass="62077">MLDKAELRKRIIRWLEDNRGLILTVIGLPASFLFDLVFQVRNWWYRRFLSSPSQHDDRVRAIQRQVRTWAQGDKSKKMCTARPNWLSLSTTFFNKNECHKVSVPLYDILSLNEDKMTVRVEPMVSVGDITRFLIPKGYTLAVTLEIADATLGGLAMGVGMTTYSHKVGLYQEAVVAYEVVIADGSVVRATRDNEYADLYHCLPWSHGTLGFLVGLELQIIKVKPYVHMKYIPVHGQKKYCDKIRELSGANDATKETPDYLEATVFSKEKAVIMAGTFADVQTTKDRAKINHVTKWYKPWFYKHVESFLDQGESEEFIPLREYLLRHDKAIFWVLESMIPFGNHPLFLLCLGWMLPPKPAFMKFTTTPAVRAMTFTKQVFQDIVLPMNKLEQQIDISERLFDTYPILIYPCRIYDHGGHGGQLRPPRPDQKCPNDSTWGMFNDLGVYGVPKKVRDKQRFDAVKAMREMEKFTQEVGGYPFLYADIFMTRSEFEAMFDLSSYERVRVKYGANAAFPHLYDKVKPEIDVVKVGREYMDPL</sequence>
<dbReference type="EMBL" id="VCGU01000004">
    <property type="protein sequence ID" value="TRY76627.1"/>
    <property type="molecule type" value="Genomic_DNA"/>
</dbReference>
<comment type="subcellular location">
    <subcellularLocation>
        <location evidence="4">Endoplasmic reticulum membrane</location>
        <topology evidence="4">Single-pass membrane protein</topology>
    </subcellularLocation>
    <subcellularLocation>
        <location evidence="2">Golgi apparatus membrane</location>
        <topology evidence="2">Single-pass membrane protein</topology>
    </subcellularLocation>
    <subcellularLocation>
        <location evidence="3">Peroxisome</location>
    </subcellularLocation>
</comment>
<dbReference type="GO" id="GO:0071949">
    <property type="term" value="F:FAD binding"/>
    <property type="evidence" value="ECO:0007669"/>
    <property type="project" value="InterPro"/>
</dbReference>
<keyword evidence="32" id="KW-1185">Reference proteome</keyword>
<evidence type="ECO:0000256" key="20">
    <source>
        <dbReference type="ARBA" id="ARBA00023140"/>
    </source>
</evidence>
<evidence type="ECO:0000256" key="21">
    <source>
        <dbReference type="ARBA" id="ARBA00023166"/>
    </source>
</evidence>
<comment type="catalytic activity">
    <reaction evidence="23">
        <text>lanosterol + NADPH + H(+) = 24,25-dihydrolanosterol + NADP(+)</text>
        <dbReference type="Rhea" id="RHEA:33919"/>
        <dbReference type="ChEBI" id="CHEBI:15378"/>
        <dbReference type="ChEBI" id="CHEBI:16521"/>
        <dbReference type="ChEBI" id="CHEBI:28113"/>
        <dbReference type="ChEBI" id="CHEBI:57783"/>
        <dbReference type="ChEBI" id="CHEBI:58349"/>
    </reaction>
    <physiologicalReaction direction="left-to-right" evidence="23">
        <dbReference type="Rhea" id="RHEA:33920"/>
    </physiologicalReaction>
</comment>
<dbReference type="GO" id="GO:0000139">
    <property type="term" value="C:Golgi membrane"/>
    <property type="evidence" value="ECO:0007669"/>
    <property type="project" value="UniProtKB-SubCell"/>
</dbReference>
<protein>
    <recommendedName>
        <fullName evidence="6">Delta(24)-sterol reductase</fullName>
        <ecNumber evidence="5">1.3.1.72</ecNumber>
    </recommendedName>
    <alternativeName>
        <fullName evidence="26">24-dehydrocholesterol reductase</fullName>
    </alternativeName>
    <alternativeName>
        <fullName evidence="27">3-beta-hydroxysterol Delta-24-reductase</fullName>
    </alternativeName>
</protein>
<keyword evidence="11" id="KW-0732">Signal</keyword>
<dbReference type="SUPFAM" id="SSF56176">
    <property type="entry name" value="FAD-binding/transporter-associated domain-like"/>
    <property type="match status" value="1"/>
</dbReference>
<evidence type="ECO:0000256" key="7">
    <source>
        <dbReference type="ARBA" id="ARBA00022516"/>
    </source>
</evidence>
<keyword evidence="9" id="KW-0285">Flavoprotein</keyword>
<organism evidence="31 32">
    <name type="scientific">Tigriopus californicus</name>
    <name type="common">Marine copepod</name>
    <dbReference type="NCBI Taxonomy" id="6832"/>
    <lineage>
        <taxon>Eukaryota</taxon>
        <taxon>Metazoa</taxon>
        <taxon>Ecdysozoa</taxon>
        <taxon>Arthropoda</taxon>
        <taxon>Crustacea</taxon>
        <taxon>Multicrustacea</taxon>
        <taxon>Hexanauplia</taxon>
        <taxon>Copepoda</taxon>
        <taxon>Harpacticoida</taxon>
        <taxon>Harpacticidae</taxon>
        <taxon>Tigriopus</taxon>
    </lineage>
</organism>
<dbReference type="GO" id="GO:0000246">
    <property type="term" value="F:Delta24(24-1) sterol reductase activity"/>
    <property type="evidence" value="ECO:0007669"/>
    <property type="project" value="TreeGrafter"/>
</dbReference>
<evidence type="ECO:0000259" key="29">
    <source>
        <dbReference type="PROSITE" id="PS51387"/>
    </source>
</evidence>
<evidence type="ECO:0000256" key="1">
    <source>
        <dbReference type="ARBA" id="ARBA00001974"/>
    </source>
</evidence>
<dbReference type="GO" id="GO:0050614">
    <property type="term" value="F:Delta24-sterol reductase activity"/>
    <property type="evidence" value="ECO:0007669"/>
    <property type="project" value="UniProtKB-EC"/>
</dbReference>
<dbReference type="InterPro" id="IPR040165">
    <property type="entry name" value="Diminuto-like"/>
</dbReference>
<evidence type="ECO:0000256" key="17">
    <source>
        <dbReference type="ARBA" id="ARBA00023034"/>
    </source>
</evidence>